<proteinExistence type="predicted"/>
<keyword evidence="2" id="KW-0812">Transmembrane</keyword>
<feature type="compositionally biased region" description="Polar residues" evidence="1">
    <location>
        <begin position="321"/>
        <end position="335"/>
    </location>
</feature>
<dbReference type="Proteomes" id="UP000626092">
    <property type="component" value="Unassembled WGS sequence"/>
</dbReference>
<feature type="transmembrane region" description="Helical" evidence="2">
    <location>
        <begin position="146"/>
        <end position="167"/>
    </location>
</feature>
<feature type="region of interest" description="Disordered" evidence="1">
    <location>
        <begin position="57"/>
        <end position="98"/>
    </location>
</feature>
<protein>
    <submittedName>
        <fullName evidence="3">Uncharacterized protein</fullName>
    </submittedName>
</protein>
<evidence type="ECO:0000313" key="3">
    <source>
        <dbReference type="EMBL" id="KAF7131778.1"/>
    </source>
</evidence>
<reference evidence="3" key="1">
    <citation type="submission" date="2019-11" db="EMBL/GenBank/DDBJ databases">
        <authorList>
            <person name="Liu Y."/>
            <person name="Hou J."/>
            <person name="Li T.-Q."/>
            <person name="Guan C.-H."/>
            <person name="Wu X."/>
            <person name="Wu H.-Z."/>
            <person name="Ling F."/>
            <person name="Zhang R."/>
            <person name="Shi X.-G."/>
            <person name="Ren J.-P."/>
            <person name="Chen E.-F."/>
            <person name="Sun J.-M."/>
        </authorList>
    </citation>
    <scope>NUCLEOTIDE SEQUENCE</scope>
    <source>
        <strain evidence="3">Adult_tree_wgs_1</strain>
        <tissue evidence="3">Leaves</tissue>
    </source>
</reference>
<feature type="compositionally biased region" description="Polar residues" evidence="1">
    <location>
        <begin position="75"/>
        <end position="98"/>
    </location>
</feature>
<keyword evidence="4" id="KW-1185">Reference proteome</keyword>
<accession>A0A834LEJ3</accession>
<evidence type="ECO:0000256" key="2">
    <source>
        <dbReference type="SAM" id="Phobius"/>
    </source>
</evidence>
<keyword evidence="2" id="KW-0472">Membrane</keyword>
<gene>
    <name evidence="3" type="ORF">RHSIM_Rhsim09G0081100</name>
</gene>
<dbReference type="EMBL" id="WJXA01000009">
    <property type="protein sequence ID" value="KAF7131778.1"/>
    <property type="molecule type" value="Genomic_DNA"/>
</dbReference>
<comment type="caution">
    <text evidence="3">The sequence shown here is derived from an EMBL/GenBank/DDBJ whole genome shotgun (WGS) entry which is preliminary data.</text>
</comment>
<evidence type="ECO:0000313" key="4">
    <source>
        <dbReference type="Proteomes" id="UP000626092"/>
    </source>
</evidence>
<organism evidence="3 4">
    <name type="scientific">Rhododendron simsii</name>
    <name type="common">Sims's rhododendron</name>
    <dbReference type="NCBI Taxonomy" id="118357"/>
    <lineage>
        <taxon>Eukaryota</taxon>
        <taxon>Viridiplantae</taxon>
        <taxon>Streptophyta</taxon>
        <taxon>Embryophyta</taxon>
        <taxon>Tracheophyta</taxon>
        <taxon>Spermatophyta</taxon>
        <taxon>Magnoliopsida</taxon>
        <taxon>eudicotyledons</taxon>
        <taxon>Gunneridae</taxon>
        <taxon>Pentapetalae</taxon>
        <taxon>asterids</taxon>
        <taxon>Ericales</taxon>
        <taxon>Ericaceae</taxon>
        <taxon>Ericoideae</taxon>
        <taxon>Rhodoreae</taxon>
        <taxon>Rhododendron</taxon>
    </lineage>
</organism>
<dbReference type="OrthoDB" id="1813555at2759"/>
<keyword evidence="2" id="KW-1133">Transmembrane helix</keyword>
<evidence type="ECO:0000256" key="1">
    <source>
        <dbReference type="SAM" id="MobiDB-lite"/>
    </source>
</evidence>
<sequence>MHNQLQVPTSTYAPNDNVDAISAVVELVAPVQEFEILGLLDKTYALNKGDQEGLGLKALDSNEVRRQQKHGRSSPMISTHKPSGPCSPTESSPAISLPNIIQKTSPSRKLQQVFEEELLRDSEGHQQTSGNPSPEQTMEMNFPRLLIRYYTIFVYYGTLWILLYGIVPFWSGMIPYGCNVTVLYRFGVVWYRMDVAESCSEWSPGSCESPNLLEMEAYSSILLPINEEAVSYAKDSDSLPQLLMTPNLVHNGTLEKENGNNRITTSFNIKLMMGGSTKAGQLGKQKNSTKTTAEKTKSKTAAGSIHQLRAAINHQARKSAKQASRGSSHNGSNKLPVSKVARYTTPAAQKFPVNSAALVDVRLDHVRPDLLYTYCPHKQNSE</sequence>
<dbReference type="AlphaFoldDB" id="A0A834LEJ3"/>
<feature type="region of interest" description="Disordered" evidence="1">
    <location>
        <begin position="278"/>
        <end position="336"/>
    </location>
</feature>
<name>A0A834LEJ3_RHOSS</name>